<dbReference type="InterPro" id="IPR034505">
    <property type="entry name" value="Coproporphyrinogen-III_oxidase"/>
</dbReference>
<dbReference type="SFLD" id="SFLDF00562">
    <property type="entry name" value="HemN-like__clustered_with_heat"/>
    <property type="match status" value="1"/>
</dbReference>
<dbReference type="InterPro" id="IPR004559">
    <property type="entry name" value="HemW-like"/>
</dbReference>
<dbReference type="EMBL" id="WJBB01000011">
    <property type="protein sequence ID" value="MBC3797396.1"/>
    <property type="molecule type" value="Genomic_DNA"/>
</dbReference>
<protein>
    <recommendedName>
        <fullName evidence="2 9">Heme chaperone HemW</fullName>
    </recommendedName>
</protein>
<dbReference type="SUPFAM" id="SSF102114">
    <property type="entry name" value="Radical SAM enzymes"/>
    <property type="match status" value="1"/>
</dbReference>
<evidence type="ECO:0000256" key="9">
    <source>
        <dbReference type="RuleBase" id="RU364116"/>
    </source>
</evidence>
<evidence type="ECO:0000313" key="12">
    <source>
        <dbReference type="Proteomes" id="UP000653358"/>
    </source>
</evidence>
<proteinExistence type="inferred from homology"/>
<keyword evidence="4 9" id="KW-0949">S-adenosyl-L-methionine</keyword>
<comment type="function">
    <text evidence="9">Probably acts as a heme chaperone, transferring heme to an unknown acceptor. Binds one molecule of heme per monomer, possibly covalently. Binds 1 [4Fe-4S] cluster. The cluster is coordinated with 3 cysteines and an exchangeable S-adenosyl-L-methionine.</text>
</comment>
<keyword evidence="12" id="KW-1185">Reference proteome</keyword>
<dbReference type="Pfam" id="PF04055">
    <property type="entry name" value="Radical_SAM"/>
    <property type="match status" value="1"/>
</dbReference>
<comment type="caution">
    <text evidence="11">The sequence shown here is derived from an EMBL/GenBank/DDBJ whole genome shotgun (WGS) entry which is preliminary data.</text>
</comment>
<evidence type="ECO:0000256" key="2">
    <source>
        <dbReference type="ARBA" id="ARBA00017228"/>
    </source>
</evidence>
<feature type="domain" description="Radical SAM core" evidence="10">
    <location>
        <begin position="6"/>
        <end position="246"/>
    </location>
</feature>
<keyword evidence="9" id="KW-0004">4Fe-4S</keyword>
<dbReference type="RefSeq" id="WP_148603500.1">
    <property type="nucleotide sequence ID" value="NZ_RXYB01000009.1"/>
</dbReference>
<reference evidence="11 12" key="1">
    <citation type="journal article" date="2020" name="mSystems">
        <title>Defining Genomic and Predicted Metabolic Features of the Acetobacterium Genus.</title>
        <authorList>
            <person name="Ross D.E."/>
            <person name="Marshall C.W."/>
            <person name="Gulliver D."/>
            <person name="May H.D."/>
            <person name="Norman R.S."/>
        </authorList>
    </citation>
    <scope>NUCLEOTIDE SEQUENCE [LARGE SCALE GENOMIC DNA]</scope>
    <source>
        <strain evidence="11 12">DSM 9173</strain>
    </source>
</reference>
<dbReference type="InterPro" id="IPR006638">
    <property type="entry name" value="Elp3/MiaA/NifB-like_rSAM"/>
</dbReference>
<keyword evidence="9" id="KW-0963">Cytoplasm</keyword>
<dbReference type="SFLD" id="SFLDG01065">
    <property type="entry name" value="anaerobic_coproporphyrinogen-I"/>
    <property type="match status" value="2"/>
</dbReference>
<name>A0ABR6WM65_9FIRM</name>
<dbReference type="InterPro" id="IPR007197">
    <property type="entry name" value="rSAM"/>
</dbReference>
<dbReference type="Proteomes" id="UP000653358">
    <property type="component" value="Unassembled WGS sequence"/>
</dbReference>
<keyword evidence="7 9" id="KW-0411">Iron-sulfur</keyword>
<dbReference type="InterPro" id="IPR013785">
    <property type="entry name" value="Aldolase_TIM"/>
</dbReference>
<keyword evidence="8 9" id="KW-0143">Chaperone</keyword>
<dbReference type="SFLD" id="SFLDS00029">
    <property type="entry name" value="Radical_SAM"/>
    <property type="match status" value="2"/>
</dbReference>
<dbReference type="SFLD" id="SFLDF00288">
    <property type="entry name" value="HemN-like__clustered_with_nucl"/>
    <property type="match status" value="1"/>
</dbReference>
<evidence type="ECO:0000259" key="10">
    <source>
        <dbReference type="PROSITE" id="PS51918"/>
    </source>
</evidence>
<keyword evidence="6 9" id="KW-0408">Iron</keyword>
<evidence type="ECO:0000256" key="1">
    <source>
        <dbReference type="ARBA" id="ARBA00006100"/>
    </source>
</evidence>
<dbReference type="Pfam" id="PF06969">
    <property type="entry name" value="HemN_C"/>
    <property type="match status" value="1"/>
</dbReference>
<dbReference type="InterPro" id="IPR058240">
    <property type="entry name" value="rSAM_sf"/>
</dbReference>
<evidence type="ECO:0000313" key="11">
    <source>
        <dbReference type="EMBL" id="MBC3797396.1"/>
    </source>
</evidence>
<evidence type="ECO:0000256" key="7">
    <source>
        <dbReference type="ARBA" id="ARBA00023014"/>
    </source>
</evidence>
<dbReference type="PANTHER" id="PTHR13932:SF5">
    <property type="entry name" value="RADICAL S-ADENOSYL METHIONINE DOMAIN-CONTAINING PROTEIN 1, MITOCHONDRIAL"/>
    <property type="match status" value="1"/>
</dbReference>
<evidence type="ECO:0000256" key="3">
    <source>
        <dbReference type="ARBA" id="ARBA00022617"/>
    </source>
</evidence>
<keyword evidence="3 9" id="KW-0349">Heme</keyword>
<keyword evidence="5 9" id="KW-0479">Metal-binding</keyword>
<comment type="subcellular location">
    <subcellularLocation>
        <location evidence="9">Cytoplasm</location>
    </subcellularLocation>
</comment>
<evidence type="ECO:0000256" key="6">
    <source>
        <dbReference type="ARBA" id="ARBA00023004"/>
    </source>
</evidence>
<comment type="similarity">
    <text evidence="1">Belongs to the anaerobic coproporphyrinogen-III oxidase family. HemW subfamily.</text>
</comment>
<dbReference type="NCBIfam" id="TIGR00539">
    <property type="entry name" value="hemN_rel"/>
    <property type="match status" value="1"/>
</dbReference>
<accession>A0ABR6WM65</accession>
<dbReference type="InterPro" id="IPR010723">
    <property type="entry name" value="HemN_C"/>
</dbReference>
<evidence type="ECO:0000256" key="4">
    <source>
        <dbReference type="ARBA" id="ARBA00022691"/>
    </source>
</evidence>
<dbReference type="SMART" id="SM00729">
    <property type="entry name" value="Elp3"/>
    <property type="match status" value="1"/>
</dbReference>
<dbReference type="PANTHER" id="PTHR13932">
    <property type="entry name" value="COPROPORPHYRINIGEN III OXIDASE"/>
    <property type="match status" value="1"/>
</dbReference>
<evidence type="ECO:0000256" key="8">
    <source>
        <dbReference type="ARBA" id="ARBA00023186"/>
    </source>
</evidence>
<dbReference type="Gene3D" id="3.20.20.70">
    <property type="entry name" value="Aldolase class I"/>
    <property type="match status" value="1"/>
</dbReference>
<sequence length="394" mass="44312">MNAEKNDPIKSLGIYCHVPFCVKKCAYCDFCSFSGQNSQTIAGYFKALQQEIRRSALVRFNSDCGDLAFPVVDTIYFGGGTPSSVSPEYIQKTMAVINEVFTVSEAAEKTIEINPGTLSAPKAESYKAAGFNRVSVGLQVWQDELLKMLGRVHQQSDFIQCMEILRSVGFNNISVDVMYGLPGQKREDLTETLAELMAFSPTHLSCYSLILEAGTAMTNLVKAGRLVLPGEDLEREMHWTIDRFLKAHGYSHYEISSYCRPGYESRHNLKYWEMVPYLGFGLGASGFYNGVRYVNTSDLKEYCRLIEAGKSPGKYEPPMGEEDLMSEWMFLGLRKLNGIDDADFKKQFNRSFFAIYQEAIDSLLKAELLVQDGSVLRLTPKGQDFENQVSLAFF</sequence>
<organism evidence="11 12">
    <name type="scientific">Acetobacterium tundrae</name>
    <dbReference type="NCBI Taxonomy" id="132932"/>
    <lineage>
        <taxon>Bacteria</taxon>
        <taxon>Bacillati</taxon>
        <taxon>Bacillota</taxon>
        <taxon>Clostridia</taxon>
        <taxon>Eubacteriales</taxon>
        <taxon>Eubacteriaceae</taxon>
        <taxon>Acetobacterium</taxon>
    </lineage>
</organism>
<dbReference type="PROSITE" id="PS51918">
    <property type="entry name" value="RADICAL_SAM"/>
    <property type="match status" value="1"/>
</dbReference>
<evidence type="ECO:0000256" key="5">
    <source>
        <dbReference type="ARBA" id="ARBA00022723"/>
    </source>
</evidence>
<gene>
    <name evidence="11" type="primary">hemW</name>
    <name evidence="11" type="ORF">GH807_10085</name>
</gene>